<evidence type="ECO:0000256" key="5">
    <source>
        <dbReference type="ARBA" id="ARBA00023136"/>
    </source>
</evidence>
<dbReference type="InterPro" id="IPR029044">
    <property type="entry name" value="Nucleotide-diphossugar_trans"/>
</dbReference>
<keyword evidence="13" id="KW-1185">Reference proteome</keyword>
<sequence>MFTFVIPARNEEENIATIVRQACAAAQPGDRVLVVDSASSDATARRAVAAGAEVLRGPRGKGAAMAVAIAASTSPWLCFLDADLVSSDVNVPAMLRRAAMSGTADHVVGDYEYADVGTILSSTFTIYEPLVAEFFPEVGALGANSLTGYRAIRRRYLGGVLPAHFGVESHLNISIAVAGGTATVCQLGVIASRFRYKPDMCREIAGSLLDLAVAHDRLDPGDRPSWNSWVDGVPPPSPRLRPPAAGRPLWHGSSRRCAGRCRPARPVPASRQHPSRRRRDARSAACRPVGQESFLVVEFAFQSAEAVVGEAAGIAPAQ</sequence>
<gene>
    <name evidence="12" type="ORF">Pflav_012290</name>
</gene>
<protein>
    <recommendedName>
        <fullName evidence="9">4,4'-diaponeurosporenoate glycosyltransferase</fullName>
    </recommendedName>
</protein>
<evidence type="ECO:0000256" key="2">
    <source>
        <dbReference type="ARBA" id="ARBA00022475"/>
    </source>
</evidence>
<comment type="pathway">
    <text evidence="7">Carotenoid biosynthesis; staphyloxanthin biosynthesis; staphyloxanthin from farnesyl diphosphate: step 4/5.</text>
</comment>
<evidence type="ECO:0000313" key="13">
    <source>
        <dbReference type="Proteomes" id="UP000502508"/>
    </source>
</evidence>
<dbReference type="KEGG" id="pfla:Pflav_012290"/>
<reference evidence="12 13" key="1">
    <citation type="submission" date="2020-03" db="EMBL/GenBank/DDBJ databases">
        <title>Whole genome shotgun sequence of Phytohabitans flavus NBRC 107702.</title>
        <authorList>
            <person name="Komaki H."/>
            <person name="Tamura T."/>
        </authorList>
    </citation>
    <scope>NUCLEOTIDE SEQUENCE [LARGE SCALE GENOMIC DNA]</scope>
    <source>
        <strain evidence="12 13">NBRC 107702</strain>
    </source>
</reference>
<evidence type="ECO:0000256" key="10">
    <source>
        <dbReference type="SAM" id="MobiDB-lite"/>
    </source>
</evidence>
<comment type="function">
    <text evidence="6">Catalyzes the glycosylation of 4,4'-diaponeurosporenoate, i.e. the esterification of glucose at the C1'' position with the carboxyl group of 4,4'-diaponeurosporenic acid, to form glycosyl-4,4'-diaponeurosporenoate. This is a step in the biosynthesis of staphyloxanthin, an orange pigment present in most staphylococci strains.</text>
</comment>
<keyword evidence="5" id="KW-0472">Membrane</keyword>
<evidence type="ECO:0000256" key="1">
    <source>
        <dbReference type="ARBA" id="ARBA00004236"/>
    </source>
</evidence>
<evidence type="ECO:0000256" key="8">
    <source>
        <dbReference type="ARBA" id="ARBA00038120"/>
    </source>
</evidence>
<evidence type="ECO:0000256" key="6">
    <source>
        <dbReference type="ARBA" id="ARBA00037281"/>
    </source>
</evidence>
<dbReference type="PANTHER" id="PTHR43646:SF2">
    <property type="entry name" value="GLYCOSYLTRANSFERASE 2-LIKE DOMAIN-CONTAINING PROTEIN"/>
    <property type="match status" value="1"/>
</dbReference>
<feature type="region of interest" description="Disordered" evidence="10">
    <location>
        <begin position="224"/>
        <end position="284"/>
    </location>
</feature>
<comment type="subcellular location">
    <subcellularLocation>
        <location evidence="1">Cell membrane</location>
    </subcellularLocation>
</comment>
<evidence type="ECO:0000256" key="9">
    <source>
        <dbReference type="ARBA" id="ARBA00040345"/>
    </source>
</evidence>
<dbReference type="AlphaFoldDB" id="A0A6F8XM04"/>
<dbReference type="SUPFAM" id="SSF53448">
    <property type="entry name" value="Nucleotide-diphospho-sugar transferases"/>
    <property type="match status" value="1"/>
</dbReference>
<proteinExistence type="inferred from homology"/>
<accession>A0A6F8XM04</accession>
<dbReference type="Gene3D" id="3.90.550.10">
    <property type="entry name" value="Spore Coat Polysaccharide Biosynthesis Protein SpsA, Chain A"/>
    <property type="match status" value="1"/>
</dbReference>
<reference evidence="12 13" key="2">
    <citation type="submission" date="2020-03" db="EMBL/GenBank/DDBJ databases">
        <authorList>
            <person name="Ichikawa N."/>
            <person name="Kimura A."/>
            <person name="Kitahashi Y."/>
            <person name="Uohara A."/>
        </authorList>
    </citation>
    <scope>NUCLEOTIDE SEQUENCE [LARGE SCALE GENOMIC DNA]</scope>
    <source>
        <strain evidence="12 13">NBRC 107702</strain>
    </source>
</reference>
<evidence type="ECO:0000259" key="11">
    <source>
        <dbReference type="Pfam" id="PF00535"/>
    </source>
</evidence>
<dbReference type="GO" id="GO:0005886">
    <property type="term" value="C:plasma membrane"/>
    <property type="evidence" value="ECO:0007669"/>
    <property type="project" value="UniProtKB-SubCell"/>
</dbReference>
<feature type="compositionally biased region" description="Basic residues" evidence="10">
    <location>
        <begin position="253"/>
        <end position="263"/>
    </location>
</feature>
<evidence type="ECO:0000256" key="4">
    <source>
        <dbReference type="ARBA" id="ARBA00022679"/>
    </source>
</evidence>
<dbReference type="Proteomes" id="UP000502508">
    <property type="component" value="Chromosome"/>
</dbReference>
<dbReference type="Pfam" id="PF00535">
    <property type="entry name" value="Glycos_transf_2"/>
    <property type="match status" value="1"/>
</dbReference>
<dbReference type="PANTHER" id="PTHR43646">
    <property type="entry name" value="GLYCOSYLTRANSFERASE"/>
    <property type="match status" value="1"/>
</dbReference>
<evidence type="ECO:0000313" key="12">
    <source>
        <dbReference type="EMBL" id="BCB74819.1"/>
    </source>
</evidence>
<evidence type="ECO:0000256" key="3">
    <source>
        <dbReference type="ARBA" id="ARBA00022676"/>
    </source>
</evidence>
<keyword evidence="2" id="KW-1003">Cell membrane</keyword>
<name>A0A6F8XM04_9ACTN</name>
<evidence type="ECO:0000256" key="7">
    <source>
        <dbReference type="ARBA" id="ARBA00037904"/>
    </source>
</evidence>
<comment type="similarity">
    <text evidence="8">Belongs to the glycosyltransferase 2 family. CrtQ subfamily.</text>
</comment>
<keyword evidence="4" id="KW-0808">Transferase</keyword>
<keyword evidence="3" id="KW-0328">Glycosyltransferase</keyword>
<dbReference type="InterPro" id="IPR001173">
    <property type="entry name" value="Glyco_trans_2-like"/>
</dbReference>
<feature type="domain" description="Glycosyltransferase 2-like" evidence="11">
    <location>
        <begin position="4"/>
        <end position="111"/>
    </location>
</feature>
<dbReference type="GO" id="GO:0016757">
    <property type="term" value="F:glycosyltransferase activity"/>
    <property type="evidence" value="ECO:0007669"/>
    <property type="project" value="UniProtKB-KW"/>
</dbReference>
<dbReference type="EMBL" id="AP022870">
    <property type="protein sequence ID" value="BCB74819.1"/>
    <property type="molecule type" value="Genomic_DNA"/>
</dbReference>
<organism evidence="12 13">
    <name type="scientific">Phytohabitans flavus</name>
    <dbReference type="NCBI Taxonomy" id="1076124"/>
    <lineage>
        <taxon>Bacteria</taxon>
        <taxon>Bacillati</taxon>
        <taxon>Actinomycetota</taxon>
        <taxon>Actinomycetes</taxon>
        <taxon>Micromonosporales</taxon>
        <taxon>Micromonosporaceae</taxon>
    </lineage>
</organism>